<keyword evidence="2" id="KW-1185">Reference proteome</keyword>
<name>A0ACC1MU37_9HYPO</name>
<accession>A0ACC1MU37</accession>
<evidence type="ECO:0000313" key="1">
    <source>
        <dbReference type="EMBL" id="KAJ2970189.1"/>
    </source>
</evidence>
<dbReference type="EMBL" id="JANJQO010001584">
    <property type="protein sequence ID" value="KAJ2970189.1"/>
    <property type="molecule type" value="Genomic_DNA"/>
</dbReference>
<reference evidence="1" key="1">
    <citation type="submission" date="2022-08" db="EMBL/GenBank/DDBJ databases">
        <title>Genome Sequence of Lecanicillium fungicola.</title>
        <authorList>
            <person name="Buettner E."/>
        </authorList>
    </citation>
    <scope>NUCLEOTIDE SEQUENCE</scope>
    <source>
        <strain evidence="1">Babe33</strain>
    </source>
</reference>
<dbReference type="Proteomes" id="UP001143910">
    <property type="component" value="Unassembled WGS sequence"/>
</dbReference>
<organism evidence="1 2">
    <name type="scientific">Zarea fungicola</name>
    <dbReference type="NCBI Taxonomy" id="93591"/>
    <lineage>
        <taxon>Eukaryota</taxon>
        <taxon>Fungi</taxon>
        <taxon>Dikarya</taxon>
        <taxon>Ascomycota</taxon>
        <taxon>Pezizomycotina</taxon>
        <taxon>Sordariomycetes</taxon>
        <taxon>Hypocreomycetidae</taxon>
        <taxon>Hypocreales</taxon>
        <taxon>Cordycipitaceae</taxon>
        <taxon>Zarea</taxon>
    </lineage>
</organism>
<protein>
    <submittedName>
        <fullName evidence="1">Uncharacterized protein</fullName>
    </submittedName>
</protein>
<evidence type="ECO:0000313" key="2">
    <source>
        <dbReference type="Proteomes" id="UP001143910"/>
    </source>
</evidence>
<sequence>MEHINNLLVERAERAAERIVFLQKRVAHLEKELDENDDELQHLRICLKAVEIQMPPNPDHELQRCINVFKNDFRALKHKRATRGIGVTPGGGGSPNAASPGGLMSPVRTPSAGIVASSAPTTPSPVGAKQRPLSYRLYT</sequence>
<proteinExistence type="predicted"/>
<comment type="caution">
    <text evidence="1">The sequence shown here is derived from an EMBL/GenBank/DDBJ whole genome shotgun (WGS) entry which is preliminary data.</text>
</comment>
<gene>
    <name evidence="1" type="ORF">NQ176_g8305</name>
</gene>